<dbReference type="EMBL" id="CM007658">
    <property type="protein sequence ID" value="ONH89606.1"/>
    <property type="molecule type" value="Genomic_DNA"/>
</dbReference>
<protein>
    <submittedName>
        <fullName evidence="1">Uncharacterized protein</fullName>
    </submittedName>
</protein>
<gene>
    <name evidence="1" type="ORF">PRUPE_8G003800</name>
</gene>
<evidence type="ECO:0000313" key="2">
    <source>
        <dbReference type="Proteomes" id="UP000006882"/>
    </source>
</evidence>
<dbReference type="AlphaFoldDB" id="A0A251MQL1"/>
<organism evidence="1 2">
    <name type="scientific">Prunus persica</name>
    <name type="common">Peach</name>
    <name type="synonym">Amygdalus persica</name>
    <dbReference type="NCBI Taxonomy" id="3760"/>
    <lineage>
        <taxon>Eukaryota</taxon>
        <taxon>Viridiplantae</taxon>
        <taxon>Streptophyta</taxon>
        <taxon>Embryophyta</taxon>
        <taxon>Tracheophyta</taxon>
        <taxon>Spermatophyta</taxon>
        <taxon>Magnoliopsida</taxon>
        <taxon>eudicotyledons</taxon>
        <taxon>Gunneridae</taxon>
        <taxon>Pentapetalae</taxon>
        <taxon>rosids</taxon>
        <taxon>fabids</taxon>
        <taxon>Rosales</taxon>
        <taxon>Rosaceae</taxon>
        <taxon>Amygdaloideae</taxon>
        <taxon>Amygdaleae</taxon>
        <taxon>Prunus</taxon>
    </lineage>
</organism>
<proteinExistence type="predicted"/>
<reference evidence="1 2" key="1">
    <citation type="journal article" date="2013" name="Nat. Genet.">
        <title>The high-quality draft genome of peach (Prunus persica) identifies unique patterns of genetic diversity, domestication and genome evolution.</title>
        <authorList>
            <consortium name="International Peach Genome Initiative"/>
            <person name="Verde I."/>
            <person name="Abbott A.G."/>
            <person name="Scalabrin S."/>
            <person name="Jung S."/>
            <person name="Shu S."/>
            <person name="Marroni F."/>
            <person name="Zhebentyayeva T."/>
            <person name="Dettori M.T."/>
            <person name="Grimwood J."/>
            <person name="Cattonaro F."/>
            <person name="Zuccolo A."/>
            <person name="Rossini L."/>
            <person name="Jenkins J."/>
            <person name="Vendramin E."/>
            <person name="Meisel L.A."/>
            <person name="Decroocq V."/>
            <person name="Sosinski B."/>
            <person name="Prochnik S."/>
            <person name="Mitros T."/>
            <person name="Policriti A."/>
            <person name="Cipriani G."/>
            <person name="Dondini L."/>
            <person name="Ficklin S."/>
            <person name="Goodstein D.M."/>
            <person name="Xuan P."/>
            <person name="Del Fabbro C."/>
            <person name="Aramini V."/>
            <person name="Copetti D."/>
            <person name="Gonzalez S."/>
            <person name="Horner D.S."/>
            <person name="Falchi R."/>
            <person name="Lucas S."/>
            <person name="Mica E."/>
            <person name="Maldonado J."/>
            <person name="Lazzari B."/>
            <person name="Bielenberg D."/>
            <person name="Pirona R."/>
            <person name="Miculan M."/>
            <person name="Barakat A."/>
            <person name="Testolin R."/>
            <person name="Stella A."/>
            <person name="Tartarini S."/>
            <person name="Tonutti P."/>
            <person name="Arus P."/>
            <person name="Orellana A."/>
            <person name="Wells C."/>
            <person name="Main D."/>
            <person name="Vizzotto G."/>
            <person name="Silva H."/>
            <person name="Salamini F."/>
            <person name="Schmutz J."/>
            <person name="Morgante M."/>
            <person name="Rokhsar D.S."/>
        </authorList>
    </citation>
    <scope>NUCLEOTIDE SEQUENCE [LARGE SCALE GENOMIC DNA]</scope>
    <source>
        <strain evidence="2">cv. Nemared</strain>
    </source>
</reference>
<keyword evidence="2" id="KW-1185">Reference proteome</keyword>
<name>A0A251MQL1_PRUPE</name>
<sequence>MIKLKNISDLMSLLATTSKTFIHFIFSVGEPKLEPVQEFSSSGHVKSVIYKKNFCRQPKQFLKCWMNPYEVTIDSIEVFKHSVGTTKAVRLNGIVVLKFKQIKERRDCDTKNSRLQLWPTRKEQACSLRGHPPLGVQKIDLGWRSGIAW</sequence>
<evidence type="ECO:0000313" key="1">
    <source>
        <dbReference type="EMBL" id="ONH89606.1"/>
    </source>
</evidence>
<accession>A0A251MQL1</accession>
<dbReference type="Gramene" id="ONH89606">
    <property type="protein sequence ID" value="ONH89606"/>
    <property type="gene ID" value="PRUPE_8G003800"/>
</dbReference>
<dbReference type="Proteomes" id="UP000006882">
    <property type="component" value="Chromosome G8"/>
</dbReference>